<evidence type="ECO:0000256" key="1">
    <source>
        <dbReference type="SAM" id="Phobius"/>
    </source>
</evidence>
<keyword evidence="1" id="KW-1133">Transmembrane helix</keyword>
<evidence type="ECO:0000313" key="3">
    <source>
        <dbReference type="Proteomes" id="UP000270296"/>
    </source>
</evidence>
<dbReference type="AlphaFoldDB" id="A0A183IK98"/>
<organism evidence="4">
    <name type="scientific">Soboliphyme baturini</name>
    <dbReference type="NCBI Taxonomy" id="241478"/>
    <lineage>
        <taxon>Eukaryota</taxon>
        <taxon>Metazoa</taxon>
        <taxon>Ecdysozoa</taxon>
        <taxon>Nematoda</taxon>
        <taxon>Enoplea</taxon>
        <taxon>Dorylaimia</taxon>
        <taxon>Dioctophymatida</taxon>
        <taxon>Dioctophymatoidea</taxon>
        <taxon>Soboliphymatidae</taxon>
        <taxon>Soboliphyme</taxon>
    </lineage>
</organism>
<keyword evidence="1" id="KW-0812">Transmembrane</keyword>
<proteinExistence type="predicted"/>
<accession>A0A183IK98</accession>
<evidence type="ECO:0000313" key="4">
    <source>
        <dbReference type="WBParaSite" id="SBAD_0000422501-mRNA-1"/>
    </source>
</evidence>
<feature type="transmembrane region" description="Helical" evidence="1">
    <location>
        <begin position="113"/>
        <end position="133"/>
    </location>
</feature>
<dbReference type="WBParaSite" id="SBAD_0000422501-mRNA-1">
    <property type="protein sequence ID" value="SBAD_0000422501-mRNA-1"/>
    <property type="gene ID" value="SBAD_0000422501"/>
</dbReference>
<reference evidence="4" key="1">
    <citation type="submission" date="2016-06" db="UniProtKB">
        <authorList>
            <consortium name="WormBaseParasite"/>
        </authorList>
    </citation>
    <scope>IDENTIFICATION</scope>
</reference>
<sequence>MSKNNYVFLAFEFSSLKLAPFTGSRQPILGCLRKGRVDASCCVDSMYNKACEFQENVITGVVCCRNDLDLAGNGALSTASSNAFGRCLRFAMCSISHPEPHRVMCRSSSRTNLIPLFVALLDSIHIHLLLVFLSN</sequence>
<gene>
    <name evidence="2" type="ORF">SBAD_LOCUS4044</name>
</gene>
<keyword evidence="3" id="KW-1185">Reference proteome</keyword>
<dbReference type="Proteomes" id="UP000270296">
    <property type="component" value="Unassembled WGS sequence"/>
</dbReference>
<reference evidence="2 3" key="2">
    <citation type="submission" date="2018-11" db="EMBL/GenBank/DDBJ databases">
        <authorList>
            <consortium name="Pathogen Informatics"/>
        </authorList>
    </citation>
    <scope>NUCLEOTIDE SEQUENCE [LARGE SCALE GENOMIC DNA]</scope>
</reference>
<name>A0A183IK98_9BILA</name>
<dbReference type="EMBL" id="UZAM01008093">
    <property type="protein sequence ID" value="VDP03194.1"/>
    <property type="molecule type" value="Genomic_DNA"/>
</dbReference>
<dbReference type="OrthoDB" id="10045365at2759"/>
<evidence type="ECO:0000313" key="2">
    <source>
        <dbReference type="EMBL" id="VDP03194.1"/>
    </source>
</evidence>
<protein>
    <submittedName>
        <fullName evidence="2 4">Uncharacterized protein</fullName>
    </submittedName>
</protein>
<keyword evidence="1" id="KW-0472">Membrane</keyword>